<comment type="caution">
    <text evidence="1">The sequence shown here is derived from an EMBL/GenBank/DDBJ whole genome shotgun (WGS) entry which is preliminary data.</text>
</comment>
<reference evidence="1 2" key="1">
    <citation type="journal article" date="2015" name="Nature">
        <title>rRNA introns, odd ribosomes, and small enigmatic genomes across a large radiation of phyla.</title>
        <authorList>
            <person name="Brown C.T."/>
            <person name="Hug L.A."/>
            <person name="Thomas B.C."/>
            <person name="Sharon I."/>
            <person name="Castelle C.J."/>
            <person name="Singh A."/>
            <person name="Wilkins M.J."/>
            <person name="Williams K.H."/>
            <person name="Banfield J.F."/>
        </authorList>
    </citation>
    <scope>NUCLEOTIDE SEQUENCE [LARGE SCALE GENOMIC DNA]</scope>
</reference>
<gene>
    <name evidence="1" type="ORF">UU24_C0026G0006</name>
</gene>
<accession>A0A0G0W3J7</accession>
<protein>
    <submittedName>
        <fullName evidence="1">Uncharacterized protein</fullName>
    </submittedName>
</protein>
<dbReference type="AlphaFoldDB" id="A0A0G0W3J7"/>
<evidence type="ECO:0000313" key="2">
    <source>
        <dbReference type="Proteomes" id="UP000034749"/>
    </source>
</evidence>
<dbReference type="EMBL" id="LBZW01000026">
    <property type="protein sequence ID" value="KKR78765.1"/>
    <property type="molecule type" value="Genomic_DNA"/>
</dbReference>
<name>A0A0G0W3J7_9BACT</name>
<proteinExistence type="predicted"/>
<dbReference type="Proteomes" id="UP000034749">
    <property type="component" value="Unassembled WGS sequence"/>
</dbReference>
<sequence length="114" mass="12671">MVAELPRIESASFRYSSAIMPSPYLSRLGWTSNDAGINPFANSGIPHSRYSLHDNFTIGKGKFDASWAAVVAVFAPEQAVSKYGSMRYLHLPLKDIQRDTKLQGFSLEFEQMPG</sequence>
<evidence type="ECO:0000313" key="1">
    <source>
        <dbReference type="EMBL" id="KKR78765.1"/>
    </source>
</evidence>
<organism evidence="1 2">
    <name type="scientific">Candidatus Nomurabacteria bacterium GW2011_GWA2_40_9</name>
    <dbReference type="NCBI Taxonomy" id="1618734"/>
    <lineage>
        <taxon>Bacteria</taxon>
        <taxon>Candidatus Nomuraibacteriota</taxon>
    </lineage>
</organism>
<feature type="non-terminal residue" evidence="1">
    <location>
        <position position="114"/>
    </location>
</feature>